<dbReference type="EMBL" id="JACBZP010000001">
    <property type="protein sequence ID" value="NYI67611.1"/>
    <property type="molecule type" value="Genomic_DNA"/>
</dbReference>
<reference evidence="8 9" key="1">
    <citation type="submission" date="2020-07" db="EMBL/GenBank/DDBJ databases">
        <title>Sequencing the genomes of 1000 actinobacteria strains.</title>
        <authorList>
            <person name="Klenk H.-P."/>
        </authorList>
    </citation>
    <scope>NUCLEOTIDE SEQUENCE [LARGE SCALE GENOMIC DNA]</scope>
    <source>
        <strain evidence="8 9">DSM 26341</strain>
    </source>
</reference>
<sequence>MSQDAFGAATPEQPREGLDLSAARNPQAAGSAGAAPAGAPAAGANSESVVVSSIVQDVTEQSFNDIVELSTRVPVVVDLWADWCEPCKQLSPILEKVTREFGGRIVLAKVDVDKNPQIQQAFGAQSIPTVVAIVKGQPVPLFTGAVPESQVRGYFDELDKVAAQNGVNGRAVATGDDEPAEAPLPPLHQEAYDALEKGDLDGAANAFTRALKENPGDDDAKAGLAQVGLLQRTRDVDLDQARAAAADQPSNLDAQFLVADLDVSGGHIDDAFARMLTLIRTTAGDDRERVRVRLLELFEVVGAADPRVTKARASLTRALF</sequence>
<dbReference type="Pfam" id="PF14559">
    <property type="entry name" value="TPR_19"/>
    <property type="match status" value="1"/>
</dbReference>
<name>A0A7Z0IHF1_9MICO</name>
<evidence type="ECO:0000259" key="7">
    <source>
        <dbReference type="PROSITE" id="PS51352"/>
    </source>
</evidence>
<gene>
    <name evidence="8" type="ORF">BJY26_001917</name>
</gene>
<dbReference type="GO" id="GO:0045454">
    <property type="term" value="P:cell redox homeostasis"/>
    <property type="evidence" value="ECO:0007669"/>
    <property type="project" value="TreeGrafter"/>
</dbReference>
<dbReference type="InterPro" id="IPR036249">
    <property type="entry name" value="Thioredoxin-like_sf"/>
</dbReference>
<keyword evidence="2" id="KW-0813">Transport</keyword>
<feature type="compositionally biased region" description="Low complexity" evidence="6">
    <location>
        <begin position="21"/>
        <end position="39"/>
    </location>
</feature>
<dbReference type="PANTHER" id="PTHR45663:SF11">
    <property type="entry name" value="GEO12009P1"/>
    <property type="match status" value="1"/>
</dbReference>
<feature type="domain" description="Thioredoxin" evidence="7">
    <location>
        <begin position="35"/>
        <end position="197"/>
    </location>
</feature>
<evidence type="ECO:0000256" key="5">
    <source>
        <dbReference type="ARBA" id="ARBA00023284"/>
    </source>
</evidence>
<organism evidence="8 9">
    <name type="scientific">Spelaeicoccus albus</name>
    <dbReference type="NCBI Taxonomy" id="1280376"/>
    <lineage>
        <taxon>Bacteria</taxon>
        <taxon>Bacillati</taxon>
        <taxon>Actinomycetota</taxon>
        <taxon>Actinomycetes</taxon>
        <taxon>Micrococcales</taxon>
        <taxon>Brevibacteriaceae</taxon>
        <taxon>Spelaeicoccus</taxon>
    </lineage>
</organism>
<accession>A0A7Z0IHF1</accession>
<evidence type="ECO:0000256" key="2">
    <source>
        <dbReference type="ARBA" id="ARBA00022448"/>
    </source>
</evidence>
<proteinExistence type="inferred from homology"/>
<dbReference type="GO" id="GO:0006950">
    <property type="term" value="P:response to stress"/>
    <property type="evidence" value="ECO:0007669"/>
    <property type="project" value="UniProtKB-ARBA"/>
</dbReference>
<dbReference type="GO" id="GO:0015035">
    <property type="term" value="F:protein-disulfide reductase activity"/>
    <property type="evidence" value="ECO:0007669"/>
    <property type="project" value="TreeGrafter"/>
</dbReference>
<dbReference type="Gene3D" id="1.25.40.10">
    <property type="entry name" value="Tetratricopeptide repeat domain"/>
    <property type="match status" value="1"/>
</dbReference>
<protein>
    <submittedName>
        <fullName evidence="8">Putative thioredoxin</fullName>
    </submittedName>
</protein>
<dbReference type="InterPro" id="IPR011990">
    <property type="entry name" value="TPR-like_helical_dom_sf"/>
</dbReference>
<dbReference type="PROSITE" id="PS51352">
    <property type="entry name" value="THIOREDOXIN_2"/>
    <property type="match status" value="1"/>
</dbReference>
<dbReference type="PANTHER" id="PTHR45663">
    <property type="entry name" value="GEO12009P1"/>
    <property type="match status" value="1"/>
</dbReference>
<dbReference type="PROSITE" id="PS00194">
    <property type="entry name" value="THIOREDOXIN_1"/>
    <property type="match status" value="1"/>
</dbReference>
<keyword evidence="3" id="KW-0249">Electron transport</keyword>
<dbReference type="CDD" id="cd02956">
    <property type="entry name" value="ybbN"/>
    <property type="match status" value="1"/>
</dbReference>
<dbReference type="SUPFAM" id="SSF52833">
    <property type="entry name" value="Thioredoxin-like"/>
    <property type="match status" value="1"/>
</dbReference>
<dbReference type="Gene3D" id="3.40.30.10">
    <property type="entry name" value="Glutaredoxin"/>
    <property type="match status" value="1"/>
</dbReference>
<comment type="similarity">
    <text evidence="1">Belongs to the thioredoxin family.</text>
</comment>
<dbReference type="Pfam" id="PF00085">
    <property type="entry name" value="Thioredoxin"/>
    <property type="match status" value="1"/>
</dbReference>
<feature type="region of interest" description="Disordered" evidence="6">
    <location>
        <begin position="1"/>
        <end position="39"/>
    </location>
</feature>
<evidence type="ECO:0000313" key="8">
    <source>
        <dbReference type="EMBL" id="NYI67611.1"/>
    </source>
</evidence>
<dbReference type="GO" id="GO:0005829">
    <property type="term" value="C:cytosol"/>
    <property type="evidence" value="ECO:0007669"/>
    <property type="project" value="TreeGrafter"/>
</dbReference>
<dbReference type="InterPro" id="IPR013766">
    <property type="entry name" value="Thioredoxin_domain"/>
</dbReference>
<keyword evidence="5" id="KW-0676">Redox-active center</keyword>
<dbReference type="Pfam" id="PF14561">
    <property type="entry name" value="TPR_20"/>
    <property type="match status" value="1"/>
</dbReference>
<comment type="caution">
    <text evidence="8">The sequence shown here is derived from an EMBL/GenBank/DDBJ whole genome shotgun (WGS) entry which is preliminary data.</text>
</comment>
<dbReference type="AlphaFoldDB" id="A0A7Z0IHF1"/>
<evidence type="ECO:0000256" key="6">
    <source>
        <dbReference type="SAM" id="MobiDB-lite"/>
    </source>
</evidence>
<dbReference type="SUPFAM" id="SSF48452">
    <property type="entry name" value="TPR-like"/>
    <property type="match status" value="1"/>
</dbReference>
<keyword evidence="9" id="KW-1185">Reference proteome</keyword>
<dbReference type="Proteomes" id="UP000539111">
    <property type="component" value="Unassembled WGS sequence"/>
</dbReference>
<keyword evidence="4" id="KW-1015">Disulfide bond</keyword>
<dbReference type="InterPro" id="IPR017937">
    <property type="entry name" value="Thioredoxin_CS"/>
</dbReference>
<dbReference type="RefSeq" id="WP_179427687.1">
    <property type="nucleotide sequence ID" value="NZ_JACBZP010000001.1"/>
</dbReference>
<evidence type="ECO:0000256" key="4">
    <source>
        <dbReference type="ARBA" id="ARBA00023157"/>
    </source>
</evidence>
<evidence type="ECO:0000256" key="3">
    <source>
        <dbReference type="ARBA" id="ARBA00022982"/>
    </source>
</evidence>
<evidence type="ECO:0000256" key="1">
    <source>
        <dbReference type="ARBA" id="ARBA00008987"/>
    </source>
</evidence>
<evidence type="ECO:0000313" key="9">
    <source>
        <dbReference type="Proteomes" id="UP000539111"/>
    </source>
</evidence>